<keyword evidence="3" id="KW-1185">Reference proteome</keyword>
<evidence type="ECO:0000313" key="3">
    <source>
        <dbReference type="Proteomes" id="UP000756346"/>
    </source>
</evidence>
<dbReference type="OrthoDB" id="5133123at2759"/>
<feature type="chain" id="PRO_5040410308" evidence="1">
    <location>
        <begin position="20"/>
        <end position="140"/>
    </location>
</feature>
<name>A0A9P8Y8D2_9PEZI</name>
<evidence type="ECO:0000256" key="1">
    <source>
        <dbReference type="SAM" id="SignalP"/>
    </source>
</evidence>
<protein>
    <submittedName>
        <fullName evidence="2">Uncharacterized protein</fullName>
    </submittedName>
</protein>
<dbReference type="AlphaFoldDB" id="A0A9P8Y8D2"/>
<dbReference type="RefSeq" id="XP_046013492.1">
    <property type="nucleotide sequence ID" value="XM_046158474.1"/>
</dbReference>
<organism evidence="2 3">
    <name type="scientific">Microdochium trichocladiopsis</name>
    <dbReference type="NCBI Taxonomy" id="1682393"/>
    <lineage>
        <taxon>Eukaryota</taxon>
        <taxon>Fungi</taxon>
        <taxon>Dikarya</taxon>
        <taxon>Ascomycota</taxon>
        <taxon>Pezizomycotina</taxon>
        <taxon>Sordariomycetes</taxon>
        <taxon>Xylariomycetidae</taxon>
        <taxon>Xylariales</taxon>
        <taxon>Microdochiaceae</taxon>
        <taxon>Microdochium</taxon>
    </lineage>
</organism>
<dbReference type="Proteomes" id="UP000756346">
    <property type="component" value="Unassembled WGS sequence"/>
</dbReference>
<feature type="signal peptide" evidence="1">
    <location>
        <begin position="1"/>
        <end position="19"/>
    </location>
</feature>
<sequence length="140" mass="15229">MLASYSVQTLSLFMALAMAGPVPDPAPDAIPGPTLSTVATNNIVIPNAVEVPVKIQYYKDYGCKSYNVEFTITSGNCWNYGYIGTHSANAVGWPDKDGSASLICTYFSSKDCQGANHEVYRDVCVSDLTRFESIVCDYYP</sequence>
<reference evidence="2" key="1">
    <citation type="journal article" date="2021" name="Nat. Commun.">
        <title>Genetic determinants of endophytism in the Arabidopsis root mycobiome.</title>
        <authorList>
            <person name="Mesny F."/>
            <person name="Miyauchi S."/>
            <person name="Thiergart T."/>
            <person name="Pickel B."/>
            <person name="Atanasova L."/>
            <person name="Karlsson M."/>
            <person name="Huettel B."/>
            <person name="Barry K.W."/>
            <person name="Haridas S."/>
            <person name="Chen C."/>
            <person name="Bauer D."/>
            <person name="Andreopoulos W."/>
            <person name="Pangilinan J."/>
            <person name="LaButti K."/>
            <person name="Riley R."/>
            <person name="Lipzen A."/>
            <person name="Clum A."/>
            <person name="Drula E."/>
            <person name="Henrissat B."/>
            <person name="Kohler A."/>
            <person name="Grigoriev I.V."/>
            <person name="Martin F.M."/>
            <person name="Hacquard S."/>
        </authorList>
    </citation>
    <scope>NUCLEOTIDE SEQUENCE</scope>
    <source>
        <strain evidence="2">MPI-CAGE-CH-0230</strain>
    </source>
</reference>
<comment type="caution">
    <text evidence="2">The sequence shown here is derived from an EMBL/GenBank/DDBJ whole genome shotgun (WGS) entry which is preliminary data.</text>
</comment>
<accession>A0A9P8Y8D2</accession>
<evidence type="ECO:0000313" key="2">
    <source>
        <dbReference type="EMBL" id="KAH7032660.1"/>
    </source>
</evidence>
<proteinExistence type="predicted"/>
<keyword evidence="1" id="KW-0732">Signal</keyword>
<gene>
    <name evidence="2" type="ORF">B0I36DRAFT_361440</name>
</gene>
<dbReference type="GeneID" id="70188020"/>
<dbReference type="EMBL" id="JAGTJQ010000004">
    <property type="protein sequence ID" value="KAH7032660.1"/>
    <property type="molecule type" value="Genomic_DNA"/>
</dbReference>